<organism evidence="5 6">
    <name type="scientific">Anaeromassilibacillus senegalensis</name>
    <dbReference type="NCBI Taxonomy" id="1673717"/>
    <lineage>
        <taxon>Bacteria</taxon>
        <taxon>Bacillati</taxon>
        <taxon>Bacillota</taxon>
        <taxon>Clostridia</taxon>
        <taxon>Eubacteriales</taxon>
        <taxon>Acutalibacteraceae</taxon>
        <taxon>Anaeromassilibacillus</taxon>
    </lineage>
</organism>
<protein>
    <submittedName>
        <fullName evidence="5">ABC transporter ATP-binding protein</fullName>
    </submittedName>
</protein>
<dbReference type="EMBL" id="JAKNHQ010000006">
    <property type="protein sequence ID" value="MCG4610500.1"/>
    <property type="molecule type" value="Genomic_DNA"/>
</dbReference>
<keyword evidence="3 5" id="KW-0067">ATP-binding</keyword>
<keyword evidence="2" id="KW-0547">Nucleotide-binding</keyword>
<dbReference type="InterPro" id="IPR040582">
    <property type="entry name" value="OB_MalK-like"/>
</dbReference>
<feature type="domain" description="ABC transporter" evidence="4">
    <location>
        <begin position="4"/>
        <end position="235"/>
    </location>
</feature>
<evidence type="ECO:0000256" key="3">
    <source>
        <dbReference type="ARBA" id="ARBA00022840"/>
    </source>
</evidence>
<gene>
    <name evidence="5" type="ORF">L0P57_06080</name>
</gene>
<dbReference type="Gene3D" id="2.40.50.100">
    <property type="match status" value="1"/>
</dbReference>
<dbReference type="RefSeq" id="WP_191395920.1">
    <property type="nucleotide sequence ID" value="NZ_JAKNHQ010000006.1"/>
</dbReference>
<dbReference type="SUPFAM" id="SSF50331">
    <property type="entry name" value="MOP-like"/>
    <property type="match status" value="1"/>
</dbReference>
<dbReference type="Pfam" id="PF17912">
    <property type="entry name" value="OB_MalK"/>
    <property type="match status" value="1"/>
</dbReference>
<evidence type="ECO:0000313" key="6">
    <source>
        <dbReference type="Proteomes" id="UP001298681"/>
    </source>
</evidence>
<dbReference type="Proteomes" id="UP001298681">
    <property type="component" value="Unassembled WGS sequence"/>
</dbReference>
<dbReference type="SUPFAM" id="SSF52540">
    <property type="entry name" value="P-loop containing nucleoside triphosphate hydrolases"/>
    <property type="match status" value="1"/>
</dbReference>
<name>A0ABS9MI56_9FIRM</name>
<dbReference type="Pfam" id="PF03459">
    <property type="entry name" value="TOBE"/>
    <property type="match status" value="1"/>
</dbReference>
<evidence type="ECO:0000256" key="1">
    <source>
        <dbReference type="ARBA" id="ARBA00022448"/>
    </source>
</evidence>
<dbReference type="PANTHER" id="PTHR43875">
    <property type="entry name" value="MALTODEXTRIN IMPORT ATP-BINDING PROTEIN MSMX"/>
    <property type="match status" value="1"/>
</dbReference>
<keyword evidence="6" id="KW-1185">Reference proteome</keyword>
<sequence length="370" mass="40805">MANISLRHVCKTFHNGVVAVRDCTLEAAEGEFLVVAGPEGSGKSTLFRLIAGLETPTEGDIYIGGVVVNQLFPQQRDIAMVLPNHVLYPELTVKENLAFRLKMHRMPEAEVERHVQEVAGLLQIDPLLDRKPGALTSMQQQMVMLARAMVQGHKVLLLDEPFVHLDEKLRAQMGKELRELHKRLGITILYATKDQAEAVALGDRIAVMKEGFIQQAGAPEELYASPANQFVAGFLGNPPMNFLNVKVGADGSDYTFTFGKSAVRMPQGWDETGVLKSYVGKNVVLGVRPKDVHDDPAFVEKMEKGVVNAEVEVMESVGGESYLYLTCSGHSITAGVDADAMRQSGEQIQIAFDMEKIKLFDSDTEHTIWR</sequence>
<dbReference type="InterPro" id="IPR012340">
    <property type="entry name" value="NA-bd_OB-fold"/>
</dbReference>
<keyword evidence="1" id="KW-0813">Transport</keyword>
<dbReference type="SMART" id="SM00382">
    <property type="entry name" value="AAA"/>
    <property type="match status" value="1"/>
</dbReference>
<dbReference type="InterPro" id="IPR003439">
    <property type="entry name" value="ABC_transporter-like_ATP-bd"/>
</dbReference>
<dbReference type="InterPro" id="IPR003593">
    <property type="entry name" value="AAA+_ATPase"/>
</dbReference>
<dbReference type="Gene3D" id="2.40.50.140">
    <property type="entry name" value="Nucleic acid-binding proteins"/>
    <property type="match status" value="1"/>
</dbReference>
<dbReference type="InterPro" id="IPR008995">
    <property type="entry name" value="Mo/tungstate-bd_C_term_dom"/>
</dbReference>
<dbReference type="PANTHER" id="PTHR43875:SF1">
    <property type="entry name" value="OSMOPROTECTIVE COMPOUNDS UPTAKE ATP-BINDING PROTEIN GGTA"/>
    <property type="match status" value="1"/>
</dbReference>
<dbReference type="GO" id="GO:0005524">
    <property type="term" value="F:ATP binding"/>
    <property type="evidence" value="ECO:0007669"/>
    <property type="project" value="UniProtKB-KW"/>
</dbReference>
<evidence type="ECO:0000256" key="2">
    <source>
        <dbReference type="ARBA" id="ARBA00022741"/>
    </source>
</evidence>
<evidence type="ECO:0000259" key="4">
    <source>
        <dbReference type="PROSITE" id="PS50893"/>
    </source>
</evidence>
<evidence type="ECO:0000313" key="5">
    <source>
        <dbReference type="EMBL" id="MCG4610500.1"/>
    </source>
</evidence>
<dbReference type="Gene3D" id="3.40.50.300">
    <property type="entry name" value="P-loop containing nucleotide triphosphate hydrolases"/>
    <property type="match status" value="1"/>
</dbReference>
<dbReference type="InterPro" id="IPR047641">
    <property type="entry name" value="ABC_transpr_MalK/UgpC-like"/>
</dbReference>
<proteinExistence type="predicted"/>
<dbReference type="InterPro" id="IPR005116">
    <property type="entry name" value="Transp-assoc_OB_typ1"/>
</dbReference>
<dbReference type="InterPro" id="IPR027417">
    <property type="entry name" value="P-loop_NTPase"/>
</dbReference>
<dbReference type="PROSITE" id="PS50893">
    <property type="entry name" value="ABC_TRANSPORTER_2"/>
    <property type="match status" value="1"/>
</dbReference>
<comment type="caution">
    <text evidence="5">The sequence shown here is derived from an EMBL/GenBank/DDBJ whole genome shotgun (WGS) entry which is preliminary data.</text>
</comment>
<accession>A0ABS9MI56</accession>
<reference evidence="5 6" key="1">
    <citation type="submission" date="2022-01" db="EMBL/GenBank/DDBJ databases">
        <title>Collection of gut derived symbiotic bacterial strains cultured from healthy donors.</title>
        <authorList>
            <person name="Lin H."/>
            <person name="Kohout C."/>
            <person name="Waligurski E."/>
            <person name="Pamer E.G."/>
        </authorList>
    </citation>
    <scope>NUCLEOTIDE SEQUENCE [LARGE SCALE GENOMIC DNA]</scope>
    <source>
        <strain evidence="5 6">DFI.7.58</strain>
    </source>
</reference>
<dbReference type="Pfam" id="PF00005">
    <property type="entry name" value="ABC_tran"/>
    <property type="match status" value="1"/>
</dbReference>